<organism evidence="2 3">
    <name type="scientific">Mycolicibacterium doricum</name>
    <dbReference type="NCBI Taxonomy" id="126673"/>
    <lineage>
        <taxon>Bacteria</taxon>
        <taxon>Bacillati</taxon>
        <taxon>Actinomycetota</taxon>
        <taxon>Actinomycetes</taxon>
        <taxon>Mycobacteriales</taxon>
        <taxon>Mycobacteriaceae</taxon>
        <taxon>Mycolicibacterium</taxon>
    </lineage>
</organism>
<reference evidence="2 3" key="1">
    <citation type="journal article" date="2019" name="Emerg. Microbes Infect.">
        <title>Comprehensive subspecies identification of 175 nontuberculous mycobacteria species based on 7547 genomic profiles.</title>
        <authorList>
            <person name="Matsumoto Y."/>
            <person name="Kinjo T."/>
            <person name="Motooka D."/>
            <person name="Nabeya D."/>
            <person name="Jung N."/>
            <person name="Uechi K."/>
            <person name="Horii T."/>
            <person name="Iida T."/>
            <person name="Fujita J."/>
            <person name="Nakamura S."/>
        </authorList>
    </citation>
    <scope>NUCLEOTIDE SEQUENCE [LARGE SCALE GENOMIC DNA]</scope>
    <source>
        <strain evidence="2 3">JCM 12405</strain>
    </source>
</reference>
<gene>
    <name evidence="2" type="ORF">MDOR_36790</name>
</gene>
<protein>
    <submittedName>
        <fullName evidence="2">Uncharacterized protein</fullName>
    </submittedName>
</protein>
<dbReference type="EMBL" id="AP022605">
    <property type="protein sequence ID" value="BBZ09510.1"/>
    <property type="molecule type" value="Genomic_DNA"/>
</dbReference>
<evidence type="ECO:0000313" key="2">
    <source>
        <dbReference type="EMBL" id="BBZ09510.1"/>
    </source>
</evidence>
<dbReference type="KEGG" id="mdr:MDOR_36790"/>
<feature type="region of interest" description="Disordered" evidence="1">
    <location>
        <begin position="1"/>
        <end position="55"/>
    </location>
</feature>
<accession>A0A7I7VX74</accession>
<evidence type="ECO:0000313" key="3">
    <source>
        <dbReference type="Proteomes" id="UP000467201"/>
    </source>
</evidence>
<name>A0A7I7VX74_9MYCO</name>
<dbReference type="AlphaFoldDB" id="A0A7I7VX74"/>
<evidence type="ECO:0000256" key="1">
    <source>
        <dbReference type="SAM" id="MobiDB-lite"/>
    </source>
</evidence>
<dbReference type="Proteomes" id="UP000467201">
    <property type="component" value="Chromosome"/>
</dbReference>
<proteinExistence type="predicted"/>
<sequence length="55" mass="5734">MVYQPREENSMSSPEQTPDDALQPETGVPSASPGYSAPPPEGVRDADDQGDAAST</sequence>